<protein>
    <recommendedName>
        <fullName evidence="2">Cupin type-1 domain-containing protein</fullName>
    </recommendedName>
</protein>
<dbReference type="Proteomes" id="UP000682733">
    <property type="component" value="Unassembled WGS sequence"/>
</dbReference>
<dbReference type="EMBL" id="CAJNOK010018980">
    <property type="protein sequence ID" value="CAF1291764.1"/>
    <property type="molecule type" value="Genomic_DNA"/>
</dbReference>
<dbReference type="InterPro" id="IPR006045">
    <property type="entry name" value="Cupin_1"/>
</dbReference>
<feature type="signal peptide" evidence="1">
    <location>
        <begin position="1"/>
        <end position="23"/>
    </location>
</feature>
<reference evidence="4" key="1">
    <citation type="submission" date="2021-02" db="EMBL/GenBank/DDBJ databases">
        <authorList>
            <person name="Nowell W R."/>
        </authorList>
    </citation>
    <scope>NUCLEOTIDE SEQUENCE</scope>
</reference>
<dbReference type="PANTHER" id="PTHR31238">
    <property type="entry name" value="GERMIN-LIKE PROTEIN SUBFAMILY 3 MEMBER 3"/>
    <property type="match status" value="1"/>
</dbReference>
<feature type="domain" description="Cupin type-1" evidence="2">
    <location>
        <begin position="62"/>
        <end position="208"/>
    </location>
</feature>
<dbReference type="EMBL" id="CAJOBA010040551">
    <property type="protein sequence ID" value="CAF4096565.1"/>
    <property type="molecule type" value="Genomic_DNA"/>
</dbReference>
<evidence type="ECO:0000313" key="3">
    <source>
        <dbReference type="EMBL" id="CAF1291764.1"/>
    </source>
</evidence>
<name>A0A8S2Q9R1_9BILA</name>
<feature type="chain" id="PRO_5035647157" description="Cupin type-1 domain-containing protein" evidence="1">
    <location>
        <begin position="24"/>
        <end position="255"/>
    </location>
</feature>
<dbReference type="Pfam" id="PF00190">
    <property type="entry name" value="Cupin_1"/>
    <property type="match status" value="1"/>
</dbReference>
<evidence type="ECO:0000256" key="1">
    <source>
        <dbReference type="SAM" id="SignalP"/>
    </source>
</evidence>
<dbReference type="InterPro" id="IPR014710">
    <property type="entry name" value="RmlC-like_jellyroll"/>
</dbReference>
<gene>
    <name evidence="3" type="ORF">OVA965_LOCUS28128</name>
    <name evidence="4" type="ORF">TMI583_LOCUS28878</name>
</gene>
<comment type="caution">
    <text evidence="4">The sequence shown here is derived from an EMBL/GenBank/DDBJ whole genome shotgun (WGS) entry which is preliminary data.</text>
</comment>
<dbReference type="Proteomes" id="UP000677228">
    <property type="component" value="Unassembled WGS sequence"/>
</dbReference>
<dbReference type="InterPro" id="IPR011051">
    <property type="entry name" value="RmlC_Cupin_sf"/>
</dbReference>
<dbReference type="Gene3D" id="2.60.120.10">
    <property type="entry name" value="Jelly Rolls"/>
    <property type="match status" value="1"/>
</dbReference>
<sequence>MQKSVPALILQLTILFLYKQNVGINGATVNQNATQAILVTDTYLQRDAYFTPEDYLIYFDPSATDKPGQHIQQQHGSVTLFQLPFVPGLLNTELGSIRLQLKKCAIRQPLTFRSDAITYVLEGHVRIGFVVQTRGKLIENILSSGMGMIIPKGALSYIENLNCTSASVLSTLNSNDFGVSLLPSLFLYTLPEHITRAAFGGITGAEYQKMKKTIIDNQVFSVNPQCLQALVRASYRASLEPEEWYQIILGDLEIA</sequence>
<dbReference type="SUPFAM" id="SSF51182">
    <property type="entry name" value="RmlC-like cupins"/>
    <property type="match status" value="1"/>
</dbReference>
<keyword evidence="1" id="KW-0732">Signal</keyword>
<organism evidence="4 5">
    <name type="scientific">Didymodactylos carnosus</name>
    <dbReference type="NCBI Taxonomy" id="1234261"/>
    <lineage>
        <taxon>Eukaryota</taxon>
        <taxon>Metazoa</taxon>
        <taxon>Spiralia</taxon>
        <taxon>Gnathifera</taxon>
        <taxon>Rotifera</taxon>
        <taxon>Eurotatoria</taxon>
        <taxon>Bdelloidea</taxon>
        <taxon>Philodinida</taxon>
        <taxon>Philodinidae</taxon>
        <taxon>Didymodactylos</taxon>
    </lineage>
</organism>
<dbReference type="AlphaFoldDB" id="A0A8S2Q9R1"/>
<dbReference type="SMART" id="SM00835">
    <property type="entry name" value="Cupin_1"/>
    <property type="match status" value="1"/>
</dbReference>
<evidence type="ECO:0000313" key="5">
    <source>
        <dbReference type="Proteomes" id="UP000682733"/>
    </source>
</evidence>
<evidence type="ECO:0000259" key="2">
    <source>
        <dbReference type="SMART" id="SM00835"/>
    </source>
</evidence>
<evidence type="ECO:0000313" key="4">
    <source>
        <dbReference type="EMBL" id="CAF4096565.1"/>
    </source>
</evidence>
<proteinExistence type="predicted"/>
<accession>A0A8S2Q9R1</accession>